<dbReference type="InterPro" id="IPR000847">
    <property type="entry name" value="LysR_HTH_N"/>
</dbReference>
<dbReference type="GO" id="GO:0003700">
    <property type="term" value="F:DNA-binding transcription factor activity"/>
    <property type="evidence" value="ECO:0007669"/>
    <property type="project" value="InterPro"/>
</dbReference>
<dbReference type="Gene3D" id="3.40.190.10">
    <property type="entry name" value="Periplasmic binding protein-like II"/>
    <property type="match status" value="2"/>
</dbReference>
<dbReference type="PRINTS" id="PR00039">
    <property type="entry name" value="HTHLYSR"/>
</dbReference>
<dbReference type="PROSITE" id="PS50931">
    <property type="entry name" value="HTH_LYSR"/>
    <property type="match status" value="1"/>
</dbReference>
<keyword evidence="3" id="KW-0238">DNA-binding</keyword>
<dbReference type="Pfam" id="PF03466">
    <property type="entry name" value="LysR_substrate"/>
    <property type="match status" value="1"/>
</dbReference>
<dbReference type="Gene3D" id="1.10.10.10">
    <property type="entry name" value="Winged helix-like DNA-binding domain superfamily/Winged helix DNA-binding domain"/>
    <property type="match status" value="1"/>
</dbReference>
<organism evidence="6 7">
    <name type="scientific">Candidatus Avisuccinivibrio stercorigallinarum</name>
    <dbReference type="NCBI Taxonomy" id="2840704"/>
    <lineage>
        <taxon>Bacteria</taxon>
        <taxon>Pseudomonadati</taxon>
        <taxon>Pseudomonadota</taxon>
        <taxon>Gammaproteobacteria</taxon>
        <taxon>Aeromonadales</taxon>
        <taxon>Succinivibrionaceae</taxon>
        <taxon>Succinivibrionaceae incertae sedis</taxon>
        <taxon>Candidatus Avisuccinivibrio</taxon>
    </lineage>
</organism>
<reference evidence="6" key="1">
    <citation type="submission" date="2020-10" db="EMBL/GenBank/DDBJ databases">
        <authorList>
            <person name="Gilroy R."/>
        </authorList>
    </citation>
    <scope>NUCLEOTIDE SEQUENCE</scope>
    <source>
        <strain evidence="6">17213</strain>
    </source>
</reference>
<dbReference type="SUPFAM" id="SSF46785">
    <property type="entry name" value="Winged helix' DNA-binding domain"/>
    <property type="match status" value="1"/>
</dbReference>
<dbReference type="PANTHER" id="PTHR30126">
    <property type="entry name" value="HTH-TYPE TRANSCRIPTIONAL REGULATOR"/>
    <property type="match status" value="1"/>
</dbReference>
<dbReference type="EMBL" id="JADINH010000016">
    <property type="protein sequence ID" value="MBO8414954.1"/>
    <property type="molecule type" value="Genomic_DNA"/>
</dbReference>
<dbReference type="Proteomes" id="UP000823631">
    <property type="component" value="Unassembled WGS sequence"/>
</dbReference>
<dbReference type="Pfam" id="PF00126">
    <property type="entry name" value="HTH_1"/>
    <property type="match status" value="1"/>
</dbReference>
<evidence type="ECO:0000313" key="7">
    <source>
        <dbReference type="Proteomes" id="UP000823631"/>
    </source>
</evidence>
<comment type="caution">
    <text evidence="6">The sequence shown here is derived from an EMBL/GenBank/DDBJ whole genome shotgun (WGS) entry which is preliminary data.</text>
</comment>
<accession>A0A9D9GSL4</accession>
<reference evidence="6" key="2">
    <citation type="journal article" date="2021" name="PeerJ">
        <title>Extensive microbial diversity within the chicken gut microbiome revealed by metagenomics and culture.</title>
        <authorList>
            <person name="Gilroy R."/>
            <person name="Ravi A."/>
            <person name="Getino M."/>
            <person name="Pursley I."/>
            <person name="Horton D.L."/>
            <person name="Alikhan N.F."/>
            <person name="Baker D."/>
            <person name="Gharbi K."/>
            <person name="Hall N."/>
            <person name="Watson M."/>
            <person name="Adriaenssens E.M."/>
            <person name="Foster-Nyarko E."/>
            <person name="Jarju S."/>
            <person name="Secka A."/>
            <person name="Antonio M."/>
            <person name="Oren A."/>
            <person name="Chaudhuri R.R."/>
            <person name="La Ragione R."/>
            <person name="Hildebrand F."/>
            <person name="Pallen M.J."/>
        </authorList>
    </citation>
    <scope>NUCLEOTIDE SEQUENCE</scope>
    <source>
        <strain evidence="6">17213</strain>
    </source>
</reference>
<dbReference type="InterPro" id="IPR036388">
    <property type="entry name" value="WH-like_DNA-bd_sf"/>
</dbReference>
<sequence>MMMVSRQLQVFACAAQCRSISKAARQLHIVQPAVSNAVAALEDELGVTLLTHDRRQGMLLTPVGEKILSLVLQMQELEERIRETAREENGLLSGRVRIACLSSLISIVLARPLQLFTSAYPQVELQILEGTPSELFELIERHAADFALSCSPFGRFAVQPLQRDHLCAVFPPGQQGTEISLSDPPGRLIVNRPACETLQDFAPHTELRPGHMLLVQNAESAVELVRQGVGIGIISEFTAKTLAPEFERFAVKPDVSFEIGLFATDLKALPPAADRLLRLIGQSFSGAEPPQ</sequence>
<evidence type="ECO:0000256" key="1">
    <source>
        <dbReference type="ARBA" id="ARBA00009437"/>
    </source>
</evidence>
<feature type="domain" description="HTH lysR-type" evidence="5">
    <location>
        <begin position="3"/>
        <end position="61"/>
    </location>
</feature>
<dbReference type="PANTHER" id="PTHR30126:SF40">
    <property type="entry name" value="HTH-TYPE TRANSCRIPTIONAL REGULATOR GLTR"/>
    <property type="match status" value="1"/>
</dbReference>
<comment type="similarity">
    <text evidence="1">Belongs to the LysR transcriptional regulatory family.</text>
</comment>
<name>A0A9D9GSL4_9GAMM</name>
<protein>
    <submittedName>
        <fullName evidence="6">LysR family transcriptional regulator</fullName>
    </submittedName>
</protein>
<dbReference type="InterPro" id="IPR036390">
    <property type="entry name" value="WH_DNA-bd_sf"/>
</dbReference>
<dbReference type="InterPro" id="IPR005119">
    <property type="entry name" value="LysR_subst-bd"/>
</dbReference>
<dbReference type="CDD" id="cd05466">
    <property type="entry name" value="PBP2_LTTR_substrate"/>
    <property type="match status" value="1"/>
</dbReference>
<evidence type="ECO:0000256" key="4">
    <source>
        <dbReference type="ARBA" id="ARBA00023163"/>
    </source>
</evidence>
<dbReference type="SUPFAM" id="SSF53850">
    <property type="entry name" value="Periplasmic binding protein-like II"/>
    <property type="match status" value="1"/>
</dbReference>
<evidence type="ECO:0000256" key="3">
    <source>
        <dbReference type="ARBA" id="ARBA00023125"/>
    </source>
</evidence>
<keyword evidence="4" id="KW-0804">Transcription</keyword>
<keyword evidence="2" id="KW-0805">Transcription regulation</keyword>
<evidence type="ECO:0000259" key="5">
    <source>
        <dbReference type="PROSITE" id="PS50931"/>
    </source>
</evidence>
<evidence type="ECO:0000256" key="2">
    <source>
        <dbReference type="ARBA" id="ARBA00023015"/>
    </source>
</evidence>
<dbReference type="AlphaFoldDB" id="A0A9D9GSL4"/>
<proteinExistence type="inferred from homology"/>
<dbReference type="GO" id="GO:0000976">
    <property type="term" value="F:transcription cis-regulatory region binding"/>
    <property type="evidence" value="ECO:0007669"/>
    <property type="project" value="TreeGrafter"/>
</dbReference>
<evidence type="ECO:0000313" key="6">
    <source>
        <dbReference type="EMBL" id="MBO8414954.1"/>
    </source>
</evidence>
<gene>
    <name evidence="6" type="ORF">IAB19_01045</name>
</gene>